<protein>
    <submittedName>
        <fullName evidence="2">Uncharacterized protein</fullName>
    </submittedName>
</protein>
<dbReference type="RefSeq" id="WP_379951839.1">
    <property type="nucleotide sequence ID" value="NZ_JBHMAF010000196.1"/>
</dbReference>
<evidence type="ECO:0000256" key="1">
    <source>
        <dbReference type="SAM" id="Phobius"/>
    </source>
</evidence>
<organism evidence="2 3">
    <name type="scientific">Ectobacillus funiculus</name>
    <dbReference type="NCBI Taxonomy" id="137993"/>
    <lineage>
        <taxon>Bacteria</taxon>
        <taxon>Bacillati</taxon>
        <taxon>Bacillota</taxon>
        <taxon>Bacilli</taxon>
        <taxon>Bacillales</taxon>
        <taxon>Bacillaceae</taxon>
        <taxon>Ectobacillus</taxon>
    </lineage>
</organism>
<keyword evidence="3" id="KW-1185">Reference proteome</keyword>
<gene>
    <name evidence="2" type="ORF">ACFFMS_26045</name>
</gene>
<reference evidence="2 3" key="1">
    <citation type="submission" date="2024-09" db="EMBL/GenBank/DDBJ databases">
        <authorList>
            <person name="Sun Q."/>
            <person name="Mori K."/>
        </authorList>
    </citation>
    <scope>NUCLEOTIDE SEQUENCE [LARGE SCALE GENOMIC DNA]</scope>
    <source>
        <strain evidence="2 3">JCM 11201</strain>
    </source>
</reference>
<keyword evidence="1" id="KW-0812">Transmembrane</keyword>
<evidence type="ECO:0000313" key="2">
    <source>
        <dbReference type="EMBL" id="MFB9761700.1"/>
    </source>
</evidence>
<feature type="transmembrane region" description="Helical" evidence="1">
    <location>
        <begin position="29"/>
        <end position="48"/>
    </location>
</feature>
<comment type="caution">
    <text evidence="2">The sequence shown here is derived from an EMBL/GenBank/DDBJ whole genome shotgun (WGS) entry which is preliminary data.</text>
</comment>
<keyword evidence="1" id="KW-0472">Membrane</keyword>
<dbReference type="EMBL" id="JBHMAF010000196">
    <property type="protein sequence ID" value="MFB9761700.1"/>
    <property type="molecule type" value="Genomic_DNA"/>
</dbReference>
<keyword evidence="1" id="KW-1133">Transmembrane helix</keyword>
<dbReference type="Proteomes" id="UP001589609">
    <property type="component" value="Unassembled WGS sequence"/>
</dbReference>
<sequence length="49" mass="5906">MMYLHQTKLRMQAFEKLTKNRCEEQENNILFNYSIAFIGVVILLWQSLV</sequence>
<accession>A0ABV5WM34</accession>
<name>A0ABV5WM34_9BACI</name>
<proteinExistence type="predicted"/>
<evidence type="ECO:0000313" key="3">
    <source>
        <dbReference type="Proteomes" id="UP001589609"/>
    </source>
</evidence>